<keyword evidence="5 12" id="KW-0812">Transmembrane</keyword>
<keyword evidence="10 12" id="KW-0739">Sodium transport</keyword>
<keyword evidence="3 12" id="KW-0813">Transport</keyword>
<evidence type="ECO:0000256" key="6">
    <source>
        <dbReference type="ARBA" id="ARBA00022989"/>
    </source>
</evidence>
<accession>A0A9C6X9D5</accession>
<dbReference type="InterPro" id="IPR001873">
    <property type="entry name" value="ENaC"/>
</dbReference>
<keyword evidence="7" id="KW-0915">Sodium</keyword>
<evidence type="ECO:0000256" key="9">
    <source>
        <dbReference type="ARBA" id="ARBA00023136"/>
    </source>
</evidence>
<protein>
    <submittedName>
        <fullName evidence="15">Sodium channel protein Nach-like</fullName>
    </submittedName>
</protein>
<evidence type="ECO:0000256" key="2">
    <source>
        <dbReference type="ARBA" id="ARBA00007193"/>
    </source>
</evidence>
<dbReference type="GeneID" id="127751648"/>
<dbReference type="KEGG" id="foc:127751648"/>
<keyword evidence="14" id="KW-1185">Reference proteome</keyword>
<dbReference type="Proteomes" id="UP000504606">
    <property type="component" value="Unplaced"/>
</dbReference>
<name>A0A9C6X9D5_FRAOC</name>
<evidence type="ECO:0000256" key="11">
    <source>
        <dbReference type="ARBA" id="ARBA00023303"/>
    </source>
</evidence>
<evidence type="ECO:0000256" key="8">
    <source>
        <dbReference type="ARBA" id="ARBA00023065"/>
    </source>
</evidence>
<evidence type="ECO:0000256" key="5">
    <source>
        <dbReference type="ARBA" id="ARBA00022692"/>
    </source>
</evidence>
<reference evidence="15" key="1">
    <citation type="submission" date="2025-08" db="UniProtKB">
        <authorList>
            <consortium name="RefSeq"/>
        </authorList>
    </citation>
    <scope>IDENTIFICATION</scope>
    <source>
        <tissue evidence="15">Whole organism</tissue>
    </source>
</reference>
<evidence type="ECO:0000313" key="15">
    <source>
        <dbReference type="RefSeq" id="XP_052131463.1"/>
    </source>
</evidence>
<evidence type="ECO:0000256" key="4">
    <source>
        <dbReference type="ARBA" id="ARBA00022461"/>
    </source>
</evidence>
<keyword evidence="6 13" id="KW-1133">Transmembrane helix</keyword>
<evidence type="ECO:0000256" key="7">
    <source>
        <dbReference type="ARBA" id="ARBA00023053"/>
    </source>
</evidence>
<feature type="transmembrane region" description="Helical" evidence="13">
    <location>
        <begin position="94"/>
        <end position="120"/>
    </location>
</feature>
<evidence type="ECO:0000256" key="12">
    <source>
        <dbReference type="RuleBase" id="RU000679"/>
    </source>
</evidence>
<dbReference type="GO" id="GO:0005272">
    <property type="term" value="F:sodium channel activity"/>
    <property type="evidence" value="ECO:0007669"/>
    <property type="project" value="UniProtKB-KW"/>
</dbReference>
<sequence>MDVPCQTALFSPESGQPLSIARCHLCGTLCEHVKYIVKSSAGALNWSTDPGNFFVSSRHPGRRNASEYAVVHVYARRSIVTRNKMDLHLQREDLLGALGGLSGLFVGFSLVAGFECLYFFTIRPCFRDGHGHTMMAGKRDGVAHEKQSSKTEDALITVPGIGRISPLITAPPRIFTLSKPHRRGRRHGVLAH</sequence>
<organism evidence="14 15">
    <name type="scientific">Frankliniella occidentalis</name>
    <name type="common">Western flower thrips</name>
    <name type="synonym">Euthrips occidentalis</name>
    <dbReference type="NCBI Taxonomy" id="133901"/>
    <lineage>
        <taxon>Eukaryota</taxon>
        <taxon>Metazoa</taxon>
        <taxon>Ecdysozoa</taxon>
        <taxon>Arthropoda</taxon>
        <taxon>Hexapoda</taxon>
        <taxon>Insecta</taxon>
        <taxon>Pterygota</taxon>
        <taxon>Neoptera</taxon>
        <taxon>Paraneoptera</taxon>
        <taxon>Thysanoptera</taxon>
        <taxon>Terebrantia</taxon>
        <taxon>Thripoidea</taxon>
        <taxon>Thripidae</taxon>
        <taxon>Frankliniella</taxon>
    </lineage>
</organism>
<comment type="subcellular location">
    <subcellularLocation>
        <location evidence="1">Membrane</location>
        <topology evidence="1">Multi-pass membrane protein</topology>
    </subcellularLocation>
</comment>
<keyword evidence="8 12" id="KW-0406">Ion transport</keyword>
<evidence type="ECO:0000256" key="1">
    <source>
        <dbReference type="ARBA" id="ARBA00004141"/>
    </source>
</evidence>
<gene>
    <name evidence="15" type="primary">LOC127751648</name>
</gene>
<keyword evidence="4 12" id="KW-0894">Sodium channel</keyword>
<dbReference type="Gene3D" id="1.10.287.770">
    <property type="entry name" value="YojJ-like"/>
    <property type="match status" value="1"/>
</dbReference>
<evidence type="ECO:0000256" key="10">
    <source>
        <dbReference type="ARBA" id="ARBA00023201"/>
    </source>
</evidence>
<proteinExistence type="inferred from homology"/>
<comment type="similarity">
    <text evidence="2 12">Belongs to the amiloride-sensitive sodium channel (TC 1.A.6) family.</text>
</comment>
<evidence type="ECO:0000256" key="13">
    <source>
        <dbReference type="SAM" id="Phobius"/>
    </source>
</evidence>
<evidence type="ECO:0000313" key="14">
    <source>
        <dbReference type="Proteomes" id="UP000504606"/>
    </source>
</evidence>
<dbReference type="AlphaFoldDB" id="A0A9C6X9D5"/>
<dbReference type="Pfam" id="PF00858">
    <property type="entry name" value="ASC"/>
    <property type="match status" value="1"/>
</dbReference>
<dbReference type="RefSeq" id="XP_052131463.1">
    <property type="nucleotide sequence ID" value="XM_052275503.1"/>
</dbReference>
<evidence type="ECO:0000256" key="3">
    <source>
        <dbReference type="ARBA" id="ARBA00022448"/>
    </source>
</evidence>
<dbReference type="GO" id="GO:0016020">
    <property type="term" value="C:membrane"/>
    <property type="evidence" value="ECO:0007669"/>
    <property type="project" value="UniProtKB-SubCell"/>
</dbReference>
<keyword evidence="9 13" id="KW-0472">Membrane</keyword>
<keyword evidence="11 12" id="KW-0407">Ion channel</keyword>